<dbReference type="Gene3D" id="2.130.10.10">
    <property type="entry name" value="YVTN repeat-like/Quinoprotein amine dehydrogenase"/>
    <property type="match status" value="1"/>
</dbReference>
<name>A0A397AUC3_APHAT</name>
<dbReference type="InterPro" id="IPR036322">
    <property type="entry name" value="WD40_repeat_dom_sf"/>
</dbReference>
<dbReference type="AlphaFoldDB" id="A0A397AUC3"/>
<dbReference type="SMART" id="SM00320">
    <property type="entry name" value="WD40"/>
    <property type="match status" value="5"/>
</dbReference>
<dbReference type="InterPro" id="IPR001680">
    <property type="entry name" value="WD40_rpt"/>
</dbReference>
<feature type="repeat" description="WD" evidence="3">
    <location>
        <begin position="204"/>
        <end position="239"/>
    </location>
</feature>
<dbReference type="SUPFAM" id="SSF50978">
    <property type="entry name" value="WD40 repeat-like"/>
    <property type="match status" value="1"/>
</dbReference>
<dbReference type="Proteomes" id="UP000265427">
    <property type="component" value="Unassembled WGS sequence"/>
</dbReference>
<evidence type="ECO:0000256" key="3">
    <source>
        <dbReference type="PROSITE-ProRule" id="PRU00221"/>
    </source>
</evidence>
<organism evidence="5 6">
    <name type="scientific">Aphanomyces astaci</name>
    <name type="common">Crayfish plague agent</name>
    <dbReference type="NCBI Taxonomy" id="112090"/>
    <lineage>
        <taxon>Eukaryota</taxon>
        <taxon>Sar</taxon>
        <taxon>Stramenopiles</taxon>
        <taxon>Oomycota</taxon>
        <taxon>Saprolegniomycetes</taxon>
        <taxon>Saprolegniales</taxon>
        <taxon>Verrucalvaceae</taxon>
        <taxon>Aphanomyces</taxon>
    </lineage>
</organism>
<accession>A0A397AUC3</accession>
<dbReference type="VEuPathDB" id="FungiDB:H257_06367"/>
<gene>
    <name evidence="5" type="ORF">DYB36_003903</name>
</gene>
<protein>
    <submittedName>
        <fullName evidence="5">Uncharacterized protein</fullName>
    </submittedName>
</protein>
<dbReference type="PROSITE" id="PS50294">
    <property type="entry name" value="WD_REPEATS_REGION"/>
    <property type="match status" value="1"/>
</dbReference>
<evidence type="ECO:0000256" key="1">
    <source>
        <dbReference type="ARBA" id="ARBA00022574"/>
    </source>
</evidence>
<dbReference type="EMBL" id="QUSZ01005095">
    <property type="protein sequence ID" value="RHY11262.1"/>
    <property type="molecule type" value="Genomic_DNA"/>
</dbReference>
<dbReference type="PANTHER" id="PTHR19919">
    <property type="entry name" value="WD REPEAT CONTAINING PROTEIN"/>
    <property type="match status" value="1"/>
</dbReference>
<evidence type="ECO:0000256" key="4">
    <source>
        <dbReference type="SAM" id="MobiDB-lite"/>
    </source>
</evidence>
<sequence length="377" mass="41503">MNMHPHAPIAAAYTCPWTVYGLSWSNRLDEKLLAVTSFTEEYDNHLQILKVVDATPDIPATGNPSSVASDGTDMDVDESSSKEKVELQSQAVSVHPYPATKVLWCPDDTSAKLATTADYLRLWHTQGDSIQLSATLSKNRVHRNSSPLTSADWSVADPNILGACSLDTTICIWDLNVRTKPKIHRSHRNTRSSMQNTKVPKREIVAHDAEVYDMAFSTGTNVFASVGGDGTLRVFDLRNLDSCTLLYETADMRPLVRLAWNALDTNYIATMLADGPAALVLDLRLPSIPVMELPASPTDGRGAINAFAWSPSSAHHIVTASDHHDACLWDIAQSSQQRRPLVDYSGESRHINQLQWSSRHPQLLAVCVDDSVQVVHV</sequence>
<dbReference type="Pfam" id="PF00400">
    <property type="entry name" value="WD40"/>
    <property type="match status" value="3"/>
</dbReference>
<proteinExistence type="predicted"/>
<feature type="region of interest" description="Disordered" evidence="4">
    <location>
        <begin position="60"/>
        <end position="80"/>
    </location>
</feature>
<evidence type="ECO:0000313" key="5">
    <source>
        <dbReference type="EMBL" id="RHY11262.1"/>
    </source>
</evidence>
<dbReference type="PROSITE" id="PS50082">
    <property type="entry name" value="WD_REPEATS_2"/>
    <property type="match status" value="1"/>
</dbReference>
<keyword evidence="2" id="KW-0677">Repeat</keyword>
<dbReference type="InterPro" id="IPR015943">
    <property type="entry name" value="WD40/YVTN_repeat-like_dom_sf"/>
</dbReference>
<comment type="caution">
    <text evidence="5">The sequence shown here is derived from an EMBL/GenBank/DDBJ whole genome shotgun (WGS) entry which is preliminary data.</text>
</comment>
<reference evidence="5 6" key="1">
    <citation type="submission" date="2018-08" db="EMBL/GenBank/DDBJ databases">
        <title>Aphanomyces genome sequencing and annotation.</title>
        <authorList>
            <person name="Minardi D."/>
            <person name="Oidtmann B."/>
            <person name="Van Der Giezen M."/>
            <person name="Studholme D.J."/>
        </authorList>
    </citation>
    <scope>NUCLEOTIDE SEQUENCE [LARGE SCALE GENOMIC DNA]</scope>
    <source>
        <strain evidence="5 6">Kv</strain>
    </source>
</reference>
<keyword evidence="1 3" id="KW-0853">WD repeat</keyword>
<evidence type="ECO:0000256" key="2">
    <source>
        <dbReference type="ARBA" id="ARBA00022737"/>
    </source>
</evidence>
<dbReference type="InterPro" id="IPR045159">
    <property type="entry name" value="DCAF7-like"/>
</dbReference>
<evidence type="ECO:0000313" key="6">
    <source>
        <dbReference type="Proteomes" id="UP000265427"/>
    </source>
</evidence>